<name>A0AAV9UH79_9PEZI</name>
<protein>
    <submittedName>
        <fullName evidence="2">Uncharacterized protein</fullName>
    </submittedName>
</protein>
<dbReference type="AlphaFoldDB" id="A0AAV9UH79"/>
<feature type="signal peptide" evidence="1">
    <location>
        <begin position="1"/>
        <end position="26"/>
    </location>
</feature>
<proteinExistence type="predicted"/>
<dbReference type="EMBL" id="JAVHNQ010000007">
    <property type="protein sequence ID" value="KAK6341365.1"/>
    <property type="molecule type" value="Genomic_DNA"/>
</dbReference>
<feature type="chain" id="PRO_5043698719" evidence="1">
    <location>
        <begin position="27"/>
        <end position="368"/>
    </location>
</feature>
<reference evidence="2 3" key="1">
    <citation type="submission" date="2019-10" db="EMBL/GenBank/DDBJ databases">
        <authorList>
            <person name="Palmer J.M."/>
        </authorList>
    </citation>
    <scope>NUCLEOTIDE SEQUENCE [LARGE SCALE GENOMIC DNA]</scope>
    <source>
        <strain evidence="2 3">TWF696</strain>
    </source>
</reference>
<keyword evidence="3" id="KW-1185">Reference proteome</keyword>
<evidence type="ECO:0000256" key="1">
    <source>
        <dbReference type="SAM" id="SignalP"/>
    </source>
</evidence>
<keyword evidence="1" id="KW-0732">Signal</keyword>
<sequence>MRLVKWRRYLALGAYTCLLHPSTVRAASEISIQDLNAFIKANRANIHDFQKAMRDLYYLWDPDRSPLTPDQDTPSIIDPFLNSLRGSLAKMANSYDANPDAARAEFQTYGFAGTRGGGSNPSSLNSMNVMPTSPTNRVFGALTRVLTTATDAWTTFWNFLMWAERAVGLRHWYNLPAKQDAEWVAPRLFNGRLNQATGIFTFDSNARAANRKRMDETVAALRESLQVLRKLRDSVFKPGAPTEGVGADMKSIVDEIIDVVKFWGDGVQAARDAYVGIPPLPDEQVFKFNVGEADVGDEGDDGITISDIPETMLGGFVSELGGKEPREMVESVMPVFTDEFMGDSLQSCSLARDIDSGNMDARNGCDMF</sequence>
<dbReference type="Proteomes" id="UP001375240">
    <property type="component" value="Unassembled WGS sequence"/>
</dbReference>
<evidence type="ECO:0000313" key="3">
    <source>
        <dbReference type="Proteomes" id="UP001375240"/>
    </source>
</evidence>
<comment type="caution">
    <text evidence="2">The sequence shown here is derived from an EMBL/GenBank/DDBJ whole genome shotgun (WGS) entry which is preliminary data.</text>
</comment>
<accession>A0AAV9UH79</accession>
<organism evidence="2 3">
    <name type="scientific">Orbilia brochopaga</name>
    <dbReference type="NCBI Taxonomy" id="3140254"/>
    <lineage>
        <taxon>Eukaryota</taxon>
        <taxon>Fungi</taxon>
        <taxon>Dikarya</taxon>
        <taxon>Ascomycota</taxon>
        <taxon>Pezizomycotina</taxon>
        <taxon>Orbiliomycetes</taxon>
        <taxon>Orbiliales</taxon>
        <taxon>Orbiliaceae</taxon>
        <taxon>Orbilia</taxon>
    </lineage>
</organism>
<evidence type="ECO:0000313" key="2">
    <source>
        <dbReference type="EMBL" id="KAK6341365.1"/>
    </source>
</evidence>
<gene>
    <name evidence="2" type="ORF">TWF696_008443</name>
</gene>